<gene>
    <name evidence="2" type="ORF">HO173_006731</name>
</gene>
<evidence type="ECO:0000256" key="1">
    <source>
        <dbReference type="SAM" id="MobiDB-lite"/>
    </source>
</evidence>
<evidence type="ECO:0000313" key="3">
    <source>
        <dbReference type="Proteomes" id="UP000578531"/>
    </source>
</evidence>
<feature type="region of interest" description="Disordered" evidence="1">
    <location>
        <begin position="1"/>
        <end position="24"/>
    </location>
</feature>
<protein>
    <submittedName>
        <fullName evidence="2">Uncharacterized protein</fullName>
    </submittedName>
</protein>
<reference evidence="2 3" key="1">
    <citation type="journal article" date="2020" name="Genomics">
        <title>Complete, high-quality genomes from long-read metagenomic sequencing of two wolf lichen thalli reveals enigmatic genome architecture.</title>
        <authorList>
            <person name="McKenzie S.K."/>
            <person name="Walston R.F."/>
            <person name="Allen J.L."/>
        </authorList>
    </citation>
    <scope>NUCLEOTIDE SEQUENCE [LARGE SCALE GENOMIC DNA]</scope>
    <source>
        <strain evidence="2">WasteWater2</strain>
    </source>
</reference>
<feature type="region of interest" description="Disordered" evidence="1">
    <location>
        <begin position="244"/>
        <end position="289"/>
    </location>
</feature>
<dbReference type="RefSeq" id="XP_037164482.1">
    <property type="nucleotide sequence ID" value="XM_037308639.1"/>
</dbReference>
<dbReference type="EMBL" id="JACCJC010000026">
    <property type="protein sequence ID" value="KAF6235104.1"/>
    <property type="molecule type" value="Genomic_DNA"/>
</dbReference>
<dbReference type="Proteomes" id="UP000578531">
    <property type="component" value="Unassembled WGS sequence"/>
</dbReference>
<feature type="compositionally biased region" description="Basic and acidic residues" evidence="1">
    <location>
        <begin position="244"/>
        <end position="270"/>
    </location>
</feature>
<evidence type="ECO:0000313" key="2">
    <source>
        <dbReference type="EMBL" id="KAF6235104.1"/>
    </source>
</evidence>
<sequence>MDIKDHNANGLGNETPYVARGPARASHDEDSASYIKPIIKELVRTQVCFPNIKLLVDKISTVKVPSATESSGLEAYRMHLTDREKTIQAVVKRRLHKWLTTFNVREGSYVVLKEYNLARGKRLGGEGDVFYLAISDFYSIGEEQRYNRSTDPKSVSASAEEGNSGPQDQVSAKDEDQSNEVDIIRTERSLPRASPTETHEDIASSKDLFFAKSAMAELTKRKRGMAPPDLDPDLISLASKAQRLRETPLAKMTREKEHDNAQPRSTDDHCSSASTPNIPITRPQSAQIRASPEQVPSPLQLSTLASVTGTNATRNKQVNILAMIEYVSNSTVKPTTAPLKRDVRIVDASTDKKVTLSVFVDPVNFIPKEYDIMLFRDLTTHDFSGGNLNAYPKKCRGKEWYILNPYDTEECDMKSMEVFRTKYRKTKAQGPK</sequence>
<feature type="compositionally biased region" description="Basic and acidic residues" evidence="1">
    <location>
        <begin position="171"/>
        <end position="190"/>
    </location>
</feature>
<feature type="compositionally biased region" description="Polar residues" evidence="1">
    <location>
        <begin position="271"/>
        <end position="288"/>
    </location>
</feature>
<dbReference type="AlphaFoldDB" id="A0A8H6L4E6"/>
<comment type="caution">
    <text evidence="2">The sequence shown here is derived from an EMBL/GenBank/DDBJ whole genome shotgun (WGS) entry which is preliminary data.</text>
</comment>
<name>A0A8H6L4E6_9LECA</name>
<dbReference type="GeneID" id="59288391"/>
<feature type="region of interest" description="Disordered" evidence="1">
    <location>
        <begin position="148"/>
        <end position="201"/>
    </location>
</feature>
<accession>A0A8H6L4E6</accession>
<organism evidence="2 3">
    <name type="scientific">Letharia columbiana</name>
    <dbReference type="NCBI Taxonomy" id="112416"/>
    <lineage>
        <taxon>Eukaryota</taxon>
        <taxon>Fungi</taxon>
        <taxon>Dikarya</taxon>
        <taxon>Ascomycota</taxon>
        <taxon>Pezizomycotina</taxon>
        <taxon>Lecanoromycetes</taxon>
        <taxon>OSLEUM clade</taxon>
        <taxon>Lecanoromycetidae</taxon>
        <taxon>Lecanorales</taxon>
        <taxon>Lecanorineae</taxon>
        <taxon>Parmeliaceae</taxon>
        <taxon>Letharia</taxon>
    </lineage>
</organism>
<proteinExistence type="predicted"/>
<keyword evidence="3" id="KW-1185">Reference proteome</keyword>
<dbReference type="OrthoDB" id="1918685at2759"/>